<name>A0AAW0DXJ0_9AGAR</name>
<dbReference type="EMBL" id="JAYKXP010000006">
    <property type="protein sequence ID" value="KAK7056650.1"/>
    <property type="molecule type" value="Genomic_DNA"/>
</dbReference>
<comment type="caution">
    <text evidence="1">The sequence shown here is derived from an EMBL/GenBank/DDBJ whole genome shotgun (WGS) entry which is preliminary data.</text>
</comment>
<dbReference type="Proteomes" id="UP001383192">
    <property type="component" value="Unassembled WGS sequence"/>
</dbReference>
<proteinExistence type="predicted"/>
<evidence type="ECO:0000313" key="2">
    <source>
        <dbReference type="Proteomes" id="UP001383192"/>
    </source>
</evidence>
<evidence type="ECO:0000313" key="1">
    <source>
        <dbReference type="EMBL" id="KAK7056650.1"/>
    </source>
</evidence>
<protein>
    <recommendedName>
        <fullName evidence="3">Nucleotidyltransferase family protein</fullName>
    </recommendedName>
</protein>
<sequence length="220" mass="24344">MGHSTKLHTTTQTAGDIFLETLRQDISTHLTSILARSNIGPVILWGEWALLYYGVPVAENHMHLLVPDDQLEIAYQTLLAAGYKDSPPILIPQVSSLDPNLHWEELGCPAYRITGSLLQRNRPVTILLQNYSAAASTFDDADPSSFEQVGGIAVPPQLLLGKSFLKALFKLPRSQSRVRSMLKVWCAYVKLNGYTPLGVDAMDGVSGVDDEMALYWKRGY</sequence>
<evidence type="ECO:0008006" key="3">
    <source>
        <dbReference type="Google" id="ProtNLM"/>
    </source>
</evidence>
<gene>
    <name evidence="1" type="ORF">VNI00_002367</name>
</gene>
<dbReference type="AlphaFoldDB" id="A0AAW0DXJ0"/>
<organism evidence="1 2">
    <name type="scientific">Paramarasmius palmivorus</name>
    <dbReference type="NCBI Taxonomy" id="297713"/>
    <lineage>
        <taxon>Eukaryota</taxon>
        <taxon>Fungi</taxon>
        <taxon>Dikarya</taxon>
        <taxon>Basidiomycota</taxon>
        <taxon>Agaricomycotina</taxon>
        <taxon>Agaricomycetes</taxon>
        <taxon>Agaricomycetidae</taxon>
        <taxon>Agaricales</taxon>
        <taxon>Marasmiineae</taxon>
        <taxon>Marasmiaceae</taxon>
        <taxon>Paramarasmius</taxon>
    </lineage>
</organism>
<accession>A0AAW0DXJ0</accession>
<reference evidence="1 2" key="1">
    <citation type="submission" date="2024-01" db="EMBL/GenBank/DDBJ databases">
        <title>A draft genome for a cacao thread blight-causing isolate of Paramarasmius palmivorus.</title>
        <authorList>
            <person name="Baruah I.K."/>
            <person name="Bukari Y."/>
            <person name="Amoako-Attah I."/>
            <person name="Meinhardt L.W."/>
            <person name="Bailey B.A."/>
            <person name="Cohen S.P."/>
        </authorList>
    </citation>
    <scope>NUCLEOTIDE SEQUENCE [LARGE SCALE GENOMIC DNA]</scope>
    <source>
        <strain evidence="1 2">GH-12</strain>
    </source>
</reference>
<keyword evidence="2" id="KW-1185">Reference proteome</keyword>